<dbReference type="AlphaFoldDB" id="A0A0H2SA33"/>
<evidence type="ECO:0000313" key="7">
    <source>
        <dbReference type="Proteomes" id="UP000053477"/>
    </source>
</evidence>
<proteinExistence type="predicted"/>
<keyword evidence="2 4" id="KW-0863">Zinc-finger</keyword>
<gene>
    <name evidence="6" type="ORF">SCHPADRAFT_350635</name>
</gene>
<dbReference type="Gene3D" id="6.10.140.2220">
    <property type="match status" value="1"/>
</dbReference>
<dbReference type="EMBL" id="KQ085955">
    <property type="protein sequence ID" value="KLO13731.1"/>
    <property type="molecule type" value="Genomic_DNA"/>
</dbReference>
<keyword evidence="3" id="KW-0862">Zinc</keyword>
<organism evidence="6 7">
    <name type="scientific">Schizopora paradoxa</name>
    <dbReference type="NCBI Taxonomy" id="27342"/>
    <lineage>
        <taxon>Eukaryota</taxon>
        <taxon>Fungi</taxon>
        <taxon>Dikarya</taxon>
        <taxon>Basidiomycota</taxon>
        <taxon>Agaricomycotina</taxon>
        <taxon>Agaricomycetes</taxon>
        <taxon>Hymenochaetales</taxon>
        <taxon>Schizoporaceae</taxon>
        <taxon>Schizopora</taxon>
    </lineage>
</organism>
<sequence>MSNYQLSFRRARRPERLTQEQIRHITSMALPMAKKGHPEAVQYLASGAFNFSEFIKPKIFEAFLENLQASKMPPIESLPISFALKEGEYSFRDPKVGSAFHALRGLANAYKFSNLIQSKSEFGELLVARWLDVLNWMWYFYIASFERSLVDKTLKMDMFNHLCRVFSVGCLRRECALAIAKIPGSIRLATLICMLDAECDFLKKADMNQGTYSLLYLLEVSSSSPLADNISPLDEVLEAVSGDAKLFIDTLLSRIEDALPSPELAEQTMGSYLNLFVLLPDHLKHPLSTALHARNPIAFLTNVLHRLLDILTEAGSGRFGPGLARRVRHLMATLFYHISEDASRGQNRIAKALQALQAGIMTVLIDCAPLAFAFEAYDRVRIVDFLKKLTWLTIHIPIARQASAELEKLERTCSVQARFNASTLDVRNAWVTFYDAILARRTILSQMQSLDSSPMACDNCFRFDERANFKKCAACEMAHYCSKECQSSAWKEKGHRTQCKTLKGKPGIGRQCYVFE</sequence>
<reference evidence="6 7" key="1">
    <citation type="submission" date="2015-04" db="EMBL/GenBank/DDBJ databases">
        <title>Complete genome sequence of Schizopora paradoxa KUC8140, a cosmopolitan wood degrader in East Asia.</title>
        <authorList>
            <consortium name="DOE Joint Genome Institute"/>
            <person name="Min B."/>
            <person name="Park H."/>
            <person name="Jang Y."/>
            <person name="Kim J.-J."/>
            <person name="Kim K.H."/>
            <person name="Pangilinan J."/>
            <person name="Lipzen A."/>
            <person name="Riley R."/>
            <person name="Grigoriev I.V."/>
            <person name="Spatafora J.W."/>
            <person name="Choi I.-G."/>
        </authorList>
    </citation>
    <scope>NUCLEOTIDE SEQUENCE [LARGE SCALE GENOMIC DNA]</scope>
    <source>
        <strain evidence="6 7">KUC8140</strain>
    </source>
</reference>
<dbReference type="Pfam" id="PF01753">
    <property type="entry name" value="zf-MYND"/>
    <property type="match status" value="1"/>
</dbReference>
<evidence type="ECO:0000313" key="6">
    <source>
        <dbReference type="EMBL" id="KLO13731.1"/>
    </source>
</evidence>
<dbReference type="OrthoDB" id="265717at2759"/>
<evidence type="ECO:0000256" key="4">
    <source>
        <dbReference type="PROSITE-ProRule" id="PRU00134"/>
    </source>
</evidence>
<dbReference type="STRING" id="27342.A0A0H2SA33"/>
<evidence type="ECO:0000256" key="1">
    <source>
        <dbReference type="ARBA" id="ARBA00022723"/>
    </source>
</evidence>
<evidence type="ECO:0000256" key="3">
    <source>
        <dbReference type="ARBA" id="ARBA00022833"/>
    </source>
</evidence>
<dbReference type="GO" id="GO:0008270">
    <property type="term" value="F:zinc ion binding"/>
    <property type="evidence" value="ECO:0007669"/>
    <property type="project" value="UniProtKB-KW"/>
</dbReference>
<dbReference type="InterPro" id="IPR002893">
    <property type="entry name" value="Znf_MYND"/>
</dbReference>
<feature type="domain" description="MYND-type" evidence="5">
    <location>
        <begin position="457"/>
        <end position="499"/>
    </location>
</feature>
<name>A0A0H2SA33_9AGAM</name>
<keyword evidence="1" id="KW-0479">Metal-binding</keyword>
<dbReference type="SUPFAM" id="SSF144232">
    <property type="entry name" value="HIT/MYND zinc finger-like"/>
    <property type="match status" value="1"/>
</dbReference>
<dbReference type="PROSITE" id="PS50865">
    <property type="entry name" value="ZF_MYND_2"/>
    <property type="match status" value="1"/>
</dbReference>
<protein>
    <recommendedName>
        <fullName evidence="5">MYND-type domain-containing protein</fullName>
    </recommendedName>
</protein>
<evidence type="ECO:0000256" key="2">
    <source>
        <dbReference type="ARBA" id="ARBA00022771"/>
    </source>
</evidence>
<dbReference type="PROSITE" id="PS01360">
    <property type="entry name" value="ZF_MYND_1"/>
    <property type="match status" value="1"/>
</dbReference>
<dbReference type="Proteomes" id="UP000053477">
    <property type="component" value="Unassembled WGS sequence"/>
</dbReference>
<accession>A0A0H2SA33</accession>
<evidence type="ECO:0000259" key="5">
    <source>
        <dbReference type="PROSITE" id="PS50865"/>
    </source>
</evidence>
<dbReference type="InParanoid" id="A0A0H2SA33"/>
<keyword evidence="7" id="KW-1185">Reference proteome</keyword>